<evidence type="ECO:0000313" key="5">
    <source>
        <dbReference type="Proteomes" id="UP000235965"/>
    </source>
</evidence>
<dbReference type="CDD" id="cd03045">
    <property type="entry name" value="GST_N_Delta_Epsilon"/>
    <property type="match status" value="1"/>
</dbReference>
<evidence type="ECO:0000313" key="4">
    <source>
        <dbReference type="EMBL" id="PNF28777.1"/>
    </source>
</evidence>
<dbReference type="Gene3D" id="3.40.30.10">
    <property type="entry name" value="Glutaredoxin"/>
    <property type="match status" value="1"/>
</dbReference>
<protein>
    <submittedName>
        <fullName evidence="4">Glutathione S-transferase 1-1</fullName>
    </submittedName>
</protein>
<dbReference type="Pfam" id="PF13417">
    <property type="entry name" value="GST_N_3"/>
    <property type="match status" value="1"/>
</dbReference>
<dbReference type="SUPFAM" id="SSF52833">
    <property type="entry name" value="Thioredoxin-like"/>
    <property type="match status" value="1"/>
</dbReference>
<keyword evidence="4" id="KW-0808">Transferase</keyword>
<dbReference type="AlphaFoldDB" id="A0A2J7QJM2"/>
<dbReference type="Gene3D" id="1.20.1050.10">
    <property type="match status" value="1"/>
</dbReference>
<dbReference type="PANTHER" id="PTHR43969">
    <property type="entry name" value="GLUTATHIONE S TRANSFERASE D10, ISOFORM A-RELATED"/>
    <property type="match status" value="1"/>
</dbReference>
<dbReference type="InterPro" id="IPR040079">
    <property type="entry name" value="Glutathione_S-Trfase"/>
</dbReference>
<dbReference type="InParanoid" id="A0A2J7QJM2"/>
<dbReference type="STRING" id="105785.A0A2J7QJM2"/>
<feature type="domain" description="GST C-terminal" evidence="3">
    <location>
        <begin position="88"/>
        <end position="213"/>
    </location>
</feature>
<keyword evidence="5" id="KW-1185">Reference proteome</keyword>
<comment type="caution">
    <text evidence="4">The sequence shown here is derived from an EMBL/GenBank/DDBJ whole genome shotgun (WGS) entry which is preliminary data.</text>
</comment>
<dbReference type="InterPro" id="IPR036249">
    <property type="entry name" value="Thioredoxin-like_sf"/>
</dbReference>
<sequence>MTIDFYYVPASSPCRTVLLAAKAIGVDLNLKLTNLMAGEHLKPEFLKINPQHTVPTLNDNGFSLWESRAIIGYLADKYGKDDTLYPKDPKKRALVNQRLYFDIGTLYQRFGDYYYPIMFAKAPGDPEKMKKIEEAFQFLDKFLEEHDFVAGSDLTIADLSIISTVSTAEILGFDISKYPNVAKWFEKSKKIIPGYDEINHAGCLKFKEMYDNLIKK</sequence>
<dbReference type="PANTHER" id="PTHR43969:SF9">
    <property type="entry name" value="GLUTATHIONE S TRANSFERASE D10, ISOFORM A-RELATED"/>
    <property type="match status" value="1"/>
</dbReference>
<dbReference type="PROSITE" id="PS50405">
    <property type="entry name" value="GST_CTER"/>
    <property type="match status" value="1"/>
</dbReference>
<evidence type="ECO:0000259" key="2">
    <source>
        <dbReference type="PROSITE" id="PS50404"/>
    </source>
</evidence>
<dbReference type="SFLD" id="SFLDG01153">
    <property type="entry name" value="Main.4:_Theta-like"/>
    <property type="match status" value="1"/>
</dbReference>
<gene>
    <name evidence="4" type="primary">GstD1_3</name>
    <name evidence="4" type="ORF">B7P43_G06449</name>
</gene>
<organism evidence="4 5">
    <name type="scientific">Cryptotermes secundus</name>
    <dbReference type="NCBI Taxonomy" id="105785"/>
    <lineage>
        <taxon>Eukaryota</taxon>
        <taxon>Metazoa</taxon>
        <taxon>Ecdysozoa</taxon>
        <taxon>Arthropoda</taxon>
        <taxon>Hexapoda</taxon>
        <taxon>Insecta</taxon>
        <taxon>Pterygota</taxon>
        <taxon>Neoptera</taxon>
        <taxon>Polyneoptera</taxon>
        <taxon>Dictyoptera</taxon>
        <taxon>Blattodea</taxon>
        <taxon>Blattoidea</taxon>
        <taxon>Termitoidae</taxon>
        <taxon>Kalotermitidae</taxon>
        <taxon>Cryptotermitinae</taxon>
        <taxon>Cryptotermes</taxon>
    </lineage>
</organism>
<name>A0A2J7QJM2_9NEOP</name>
<dbReference type="SFLD" id="SFLDS00019">
    <property type="entry name" value="Glutathione_Transferase_(cytos"/>
    <property type="match status" value="1"/>
</dbReference>
<dbReference type="InterPro" id="IPR036282">
    <property type="entry name" value="Glutathione-S-Trfase_C_sf"/>
</dbReference>
<dbReference type="InterPro" id="IPR010987">
    <property type="entry name" value="Glutathione-S-Trfase_C-like"/>
</dbReference>
<dbReference type="GO" id="GO:0006749">
    <property type="term" value="P:glutathione metabolic process"/>
    <property type="evidence" value="ECO:0007669"/>
    <property type="project" value="TreeGrafter"/>
</dbReference>
<dbReference type="SUPFAM" id="SSF47616">
    <property type="entry name" value="GST C-terminal domain-like"/>
    <property type="match status" value="1"/>
</dbReference>
<evidence type="ECO:0000259" key="3">
    <source>
        <dbReference type="PROSITE" id="PS50405"/>
    </source>
</evidence>
<dbReference type="FunCoup" id="A0A2J7QJM2">
    <property type="interactions" value="466"/>
</dbReference>
<dbReference type="Pfam" id="PF00043">
    <property type="entry name" value="GST_C"/>
    <property type="match status" value="1"/>
</dbReference>
<comment type="subunit">
    <text evidence="1">Homodimer.</text>
</comment>
<accession>A0A2J7QJM2</accession>
<feature type="domain" description="GST N-terminal" evidence="2">
    <location>
        <begin position="1"/>
        <end position="82"/>
    </location>
</feature>
<dbReference type="CDD" id="cd03177">
    <property type="entry name" value="GST_C_Delta_Epsilon"/>
    <property type="match status" value="1"/>
</dbReference>
<dbReference type="SFLD" id="SFLDG00358">
    <property type="entry name" value="Main_(cytGST)"/>
    <property type="match status" value="1"/>
</dbReference>
<dbReference type="InterPro" id="IPR004046">
    <property type="entry name" value="GST_C"/>
</dbReference>
<dbReference type="OrthoDB" id="2309723at2759"/>
<dbReference type="EMBL" id="NEVH01013552">
    <property type="protein sequence ID" value="PNF28777.1"/>
    <property type="molecule type" value="Genomic_DNA"/>
</dbReference>
<dbReference type="GO" id="GO:0004364">
    <property type="term" value="F:glutathione transferase activity"/>
    <property type="evidence" value="ECO:0007669"/>
    <property type="project" value="TreeGrafter"/>
</dbReference>
<dbReference type="InterPro" id="IPR004045">
    <property type="entry name" value="Glutathione_S-Trfase_N"/>
</dbReference>
<dbReference type="FunFam" id="3.40.30.10:FF:000034">
    <property type="entry name" value="glutathione S-transferase 1"/>
    <property type="match status" value="1"/>
</dbReference>
<dbReference type="PROSITE" id="PS50404">
    <property type="entry name" value="GST_NTER"/>
    <property type="match status" value="1"/>
</dbReference>
<evidence type="ECO:0000256" key="1">
    <source>
        <dbReference type="ARBA" id="ARBA00011738"/>
    </source>
</evidence>
<reference evidence="4 5" key="1">
    <citation type="submission" date="2017-12" db="EMBL/GenBank/DDBJ databases">
        <title>Hemimetabolous genomes reveal molecular basis of termite eusociality.</title>
        <authorList>
            <person name="Harrison M.C."/>
            <person name="Jongepier E."/>
            <person name="Robertson H.M."/>
            <person name="Arning N."/>
            <person name="Bitard-Feildel T."/>
            <person name="Chao H."/>
            <person name="Childers C.P."/>
            <person name="Dinh H."/>
            <person name="Doddapaneni H."/>
            <person name="Dugan S."/>
            <person name="Gowin J."/>
            <person name="Greiner C."/>
            <person name="Han Y."/>
            <person name="Hu H."/>
            <person name="Hughes D.S.T."/>
            <person name="Huylmans A.-K."/>
            <person name="Kemena C."/>
            <person name="Kremer L.P.M."/>
            <person name="Lee S.L."/>
            <person name="Lopez-Ezquerra A."/>
            <person name="Mallet L."/>
            <person name="Monroy-Kuhn J.M."/>
            <person name="Moser A."/>
            <person name="Murali S.C."/>
            <person name="Muzny D.M."/>
            <person name="Otani S."/>
            <person name="Piulachs M.-D."/>
            <person name="Poelchau M."/>
            <person name="Qu J."/>
            <person name="Schaub F."/>
            <person name="Wada-Katsumata A."/>
            <person name="Worley K.C."/>
            <person name="Xie Q."/>
            <person name="Ylla G."/>
            <person name="Poulsen M."/>
            <person name="Gibbs R.A."/>
            <person name="Schal C."/>
            <person name="Richards S."/>
            <person name="Belles X."/>
            <person name="Korb J."/>
            <person name="Bornberg-Bauer E."/>
        </authorList>
    </citation>
    <scope>NUCLEOTIDE SEQUENCE [LARGE SCALE GENOMIC DNA]</scope>
    <source>
        <tissue evidence="4">Whole body</tissue>
    </source>
</reference>
<proteinExistence type="predicted"/>
<dbReference type="FunFam" id="1.20.1050.10:FF:000007">
    <property type="entry name" value="Glutathione S-transferase 1-1"/>
    <property type="match status" value="1"/>
</dbReference>
<dbReference type="Proteomes" id="UP000235965">
    <property type="component" value="Unassembled WGS sequence"/>
</dbReference>